<organism evidence="2 3">
    <name type="scientific">Microbacterium profundi</name>
    <dbReference type="NCBI Taxonomy" id="450380"/>
    <lineage>
        <taxon>Bacteria</taxon>
        <taxon>Bacillati</taxon>
        <taxon>Actinomycetota</taxon>
        <taxon>Actinomycetes</taxon>
        <taxon>Micrococcales</taxon>
        <taxon>Microbacteriaceae</taxon>
        <taxon>Microbacterium</taxon>
    </lineage>
</organism>
<evidence type="ECO:0000313" key="2">
    <source>
        <dbReference type="EMBL" id="MEW1974461.1"/>
    </source>
</evidence>
<accession>A0ABV3LEX6</accession>
<sequence length="135" mass="14466">MEKNSTVRATALPQPVAERVRSVTRPDPTATVFDIKTGMPLTRAAARSMSAVSIQAALDKAVEALPGRRQPSPSNAAAKPVVGAPLDSLEVVWLLAKFEKLFEKPLVDLTKVSAPRWSSIDAVAELIHESIGAQR</sequence>
<evidence type="ECO:0000313" key="3">
    <source>
        <dbReference type="Proteomes" id="UP001553715"/>
    </source>
</evidence>
<dbReference type="RefSeq" id="WP_366232638.1">
    <property type="nucleotide sequence ID" value="NZ_JBFBMH010000004.1"/>
</dbReference>
<name>A0ABV3LEX6_9MICO</name>
<reference evidence="2 3" key="1">
    <citation type="submission" date="2024-06" db="EMBL/GenBank/DDBJ databases">
        <title>The Natural Products Discovery Center: Release of the First 8490 Sequenced Strains for Exploring Actinobacteria Biosynthetic Diversity.</title>
        <authorList>
            <person name="Kalkreuter E."/>
            <person name="Kautsar S.A."/>
            <person name="Yang D."/>
            <person name="Bader C.D."/>
            <person name="Teijaro C.N."/>
            <person name="Fluegel L."/>
            <person name="Davis C.M."/>
            <person name="Simpson J.R."/>
            <person name="Lauterbach L."/>
            <person name="Steele A.D."/>
            <person name="Gui C."/>
            <person name="Meng S."/>
            <person name="Li G."/>
            <person name="Viehrig K."/>
            <person name="Ye F."/>
            <person name="Su P."/>
            <person name="Kiefer A.F."/>
            <person name="Nichols A."/>
            <person name="Cepeda A.J."/>
            <person name="Yan W."/>
            <person name="Fan B."/>
            <person name="Jiang Y."/>
            <person name="Adhikari A."/>
            <person name="Zheng C.-J."/>
            <person name="Schuster L."/>
            <person name="Cowan T.M."/>
            <person name="Smanski M.J."/>
            <person name="Chevrette M.G."/>
            <person name="De Carvalho L.P.S."/>
            <person name="Shen B."/>
        </authorList>
    </citation>
    <scope>NUCLEOTIDE SEQUENCE [LARGE SCALE GENOMIC DNA]</scope>
    <source>
        <strain evidence="2 3">NPDC077434</strain>
    </source>
</reference>
<protein>
    <recommendedName>
        <fullName evidence="4">Carrier domain-containing protein</fullName>
    </recommendedName>
</protein>
<keyword evidence="3" id="KW-1185">Reference proteome</keyword>
<evidence type="ECO:0000256" key="1">
    <source>
        <dbReference type="SAM" id="MobiDB-lite"/>
    </source>
</evidence>
<dbReference type="Proteomes" id="UP001553715">
    <property type="component" value="Unassembled WGS sequence"/>
</dbReference>
<evidence type="ECO:0008006" key="4">
    <source>
        <dbReference type="Google" id="ProtNLM"/>
    </source>
</evidence>
<gene>
    <name evidence="2" type="ORF">AB0301_05165</name>
</gene>
<dbReference type="EMBL" id="JBFBMH010000004">
    <property type="protein sequence ID" value="MEW1974461.1"/>
    <property type="molecule type" value="Genomic_DNA"/>
</dbReference>
<feature type="region of interest" description="Disordered" evidence="1">
    <location>
        <begin position="1"/>
        <end position="23"/>
    </location>
</feature>
<comment type="caution">
    <text evidence="2">The sequence shown here is derived from an EMBL/GenBank/DDBJ whole genome shotgun (WGS) entry which is preliminary data.</text>
</comment>
<proteinExistence type="predicted"/>